<sequence>MLKLGRYKRFDWDKGNVDKSYQKHGIIPNEAEEVFLDEKAIIIRDIKHSQKEERLILLGETTGRKLLFIVFTLRGTKIRIISARKANEKEREQYE</sequence>
<dbReference type="InterPro" id="IPR038573">
    <property type="entry name" value="BrnT_sf"/>
</dbReference>
<evidence type="ECO:0000313" key="1">
    <source>
        <dbReference type="EMBL" id="OGY15800.1"/>
    </source>
</evidence>
<accession>A0A1G1VK80</accession>
<evidence type="ECO:0008006" key="3">
    <source>
        <dbReference type="Google" id="ProtNLM"/>
    </source>
</evidence>
<dbReference type="EMBL" id="MHCH01000060">
    <property type="protein sequence ID" value="OGY15800.1"/>
    <property type="molecule type" value="Genomic_DNA"/>
</dbReference>
<comment type="caution">
    <text evidence="1">The sequence shown here is derived from an EMBL/GenBank/DDBJ whole genome shotgun (WGS) entry which is preliminary data.</text>
</comment>
<organism evidence="1 2">
    <name type="scientific">Candidatus Chisholmbacteria bacterium RIFCSPHIGHO2_01_FULL_48_12</name>
    <dbReference type="NCBI Taxonomy" id="1797589"/>
    <lineage>
        <taxon>Bacteria</taxon>
        <taxon>Candidatus Chisholmiibacteriota</taxon>
    </lineage>
</organism>
<dbReference type="STRING" id="1797589.A2784_01560"/>
<dbReference type="Proteomes" id="UP000177324">
    <property type="component" value="Unassembled WGS sequence"/>
</dbReference>
<dbReference type="Pfam" id="PF04365">
    <property type="entry name" value="BrnT_toxin"/>
    <property type="match status" value="1"/>
</dbReference>
<dbReference type="AlphaFoldDB" id="A0A1G1VK80"/>
<protein>
    <recommendedName>
        <fullName evidence="3">Toxin</fullName>
    </recommendedName>
</protein>
<gene>
    <name evidence="1" type="ORF">A2784_01560</name>
</gene>
<evidence type="ECO:0000313" key="2">
    <source>
        <dbReference type="Proteomes" id="UP000177324"/>
    </source>
</evidence>
<dbReference type="Gene3D" id="3.10.450.530">
    <property type="entry name" value="Ribonuclease toxin, BrnT, of type II toxin-antitoxin system"/>
    <property type="match status" value="1"/>
</dbReference>
<proteinExistence type="predicted"/>
<name>A0A1G1VK80_9BACT</name>
<reference evidence="1 2" key="1">
    <citation type="journal article" date="2016" name="Nat. Commun.">
        <title>Thousands of microbial genomes shed light on interconnected biogeochemical processes in an aquifer system.</title>
        <authorList>
            <person name="Anantharaman K."/>
            <person name="Brown C.T."/>
            <person name="Hug L.A."/>
            <person name="Sharon I."/>
            <person name="Castelle C.J."/>
            <person name="Probst A.J."/>
            <person name="Thomas B.C."/>
            <person name="Singh A."/>
            <person name="Wilkins M.J."/>
            <person name="Karaoz U."/>
            <person name="Brodie E.L."/>
            <person name="Williams K.H."/>
            <person name="Hubbard S.S."/>
            <person name="Banfield J.F."/>
        </authorList>
    </citation>
    <scope>NUCLEOTIDE SEQUENCE [LARGE SCALE GENOMIC DNA]</scope>
</reference>
<dbReference type="InterPro" id="IPR007460">
    <property type="entry name" value="BrnT_toxin"/>
</dbReference>